<sequence>MSARLSASVFRPQGGSLFCHGNNFRSYGRGLLRLWQDHFSTWNNLNDRTSSGADLLSSWTDAAPKWNDLPPLRNDRPSTRKDLTKVEPRQRRQAAG</sequence>
<dbReference type="EMBL" id="JAINUF010000014">
    <property type="protein sequence ID" value="KAJ8342476.1"/>
    <property type="molecule type" value="Genomic_DNA"/>
</dbReference>
<evidence type="ECO:0000313" key="2">
    <source>
        <dbReference type="EMBL" id="KAJ8342476.1"/>
    </source>
</evidence>
<reference evidence="2" key="1">
    <citation type="journal article" date="2023" name="Science">
        <title>Genome structures resolve the early diversification of teleost fishes.</title>
        <authorList>
            <person name="Parey E."/>
            <person name="Louis A."/>
            <person name="Montfort J."/>
            <person name="Bouchez O."/>
            <person name="Roques C."/>
            <person name="Iampietro C."/>
            <person name="Lluch J."/>
            <person name="Castinel A."/>
            <person name="Donnadieu C."/>
            <person name="Desvignes T."/>
            <person name="Floi Bucao C."/>
            <person name="Jouanno E."/>
            <person name="Wen M."/>
            <person name="Mejri S."/>
            <person name="Dirks R."/>
            <person name="Jansen H."/>
            <person name="Henkel C."/>
            <person name="Chen W.J."/>
            <person name="Zahm M."/>
            <person name="Cabau C."/>
            <person name="Klopp C."/>
            <person name="Thompson A.W."/>
            <person name="Robinson-Rechavi M."/>
            <person name="Braasch I."/>
            <person name="Lecointre G."/>
            <person name="Bobe J."/>
            <person name="Postlethwait J.H."/>
            <person name="Berthelot C."/>
            <person name="Roest Crollius H."/>
            <person name="Guiguen Y."/>
        </authorList>
    </citation>
    <scope>NUCLEOTIDE SEQUENCE</scope>
    <source>
        <strain evidence="2">WJC10195</strain>
    </source>
</reference>
<accession>A0A9Q1EP95</accession>
<keyword evidence="3" id="KW-1185">Reference proteome</keyword>
<comment type="caution">
    <text evidence="2">The sequence shown here is derived from an EMBL/GenBank/DDBJ whole genome shotgun (WGS) entry which is preliminary data.</text>
</comment>
<gene>
    <name evidence="2" type="ORF">SKAU_G00324040</name>
</gene>
<dbReference type="AlphaFoldDB" id="A0A9Q1EP95"/>
<feature type="compositionally biased region" description="Basic and acidic residues" evidence="1">
    <location>
        <begin position="73"/>
        <end position="90"/>
    </location>
</feature>
<dbReference type="Proteomes" id="UP001152622">
    <property type="component" value="Chromosome 14"/>
</dbReference>
<name>A0A9Q1EP95_SYNKA</name>
<proteinExistence type="predicted"/>
<evidence type="ECO:0000313" key="3">
    <source>
        <dbReference type="Proteomes" id="UP001152622"/>
    </source>
</evidence>
<protein>
    <submittedName>
        <fullName evidence="2">Uncharacterized protein</fullName>
    </submittedName>
</protein>
<feature type="region of interest" description="Disordered" evidence="1">
    <location>
        <begin position="62"/>
        <end position="96"/>
    </location>
</feature>
<evidence type="ECO:0000256" key="1">
    <source>
        <dbReference type="SAM" id="MobiDB-lite"/>
    </source>
</evidence>
<organism evidence="2 3">
    <name type="scientific">Synaphobranchus kaupii</name>
    <name type="common">Kaup's arrowtooth eel</name>
    <dbReference type="NCBI Taxonomy" id="118154"/>
    <lineage>
        <taxon>Eukaryota</taxon>
        <taxon>Metazoa</taxon>
        <taxon>Chordata</taxon>
        <taxon>Craniata</taxon>
        <taxon>Vertebrata</taxon>
        <taxon>Euteleostomi</taxon>
        <taxon>Actinopterygii</taxon>
        <taxon>Neopterygii</taxon>
        <taxon>Teleostei</taxon>
        <taxon>Anguilliformes</taxon>
        <taxon>Synaphobranchidae</taxon>
        <taxon>Synaphobranchus</taxon>
    </lineage>
</organism>